<feature type="transmembrane region" description="Helical" evidence="1">
    <location>
        <begin position="58"/>
        <end position="75"/>
    </location>
</feature>
<keyword evidence="3" id="KW-1185">Reference proteome</keyword>
<sequence>MFFTILYSFIGILSFKEYRKRSPEEKKEFVSDLKQPRVITFVIGSAIAYAGFIIRSPYAVISGFFFVLISFMIMTHNRKQPKEALKWFLLSVLICIYLLFYFYLTFL</sequence>
<protein>
    <submittedName>
        <fullName evidence="2">Uncharacterized protein</fullName>
    </submittedName>
</protein>
<dbReference type="AlphaFoldDB" id="U6SR09"/>
<dbReference type="Proteomes" id="UP000017170">
    <property type="component" value="Unassembled WGS sequence"/>
</dbReference>
<organism evidence="2 3">
    <name type="scientific">Alkalihalophilus marmarensis DSM 21297</name>
    <dbReference type="NCBI Taxonomy" id="1188261"/>
    <lineage>
        <taxon>Bacteria</taxon>
        <taxon>Bacillati</taxon>
        <taxon>Bacillota</taxon>
        <taxon>Bacilli</taxon>
        <taxon>Bacillales</taxon>
        <taxon>Bacillaceae</taxon>
        <taxon>Alkalihalophilus</taxon>
    </lineage>
</organism>
<gene>
    <name evidence="2" type="ORF">A33I_08745</name>
</gene>
<feature type="transmembrane region" description="Helical" evidence="1">
    <location>
        <begin position="87"/>
        <end position="104"/>
    </location>
</feature>
<reference evidence="2 3" key="1">
    <citation type="journal article" date="2013" name="Genome Announc.">
        <title>Genome Sequence of the Extreme Obligate Alkaliphile Bacillus marmarensis Strain DSM 21297.</title>
        <authorList>
            <person name="Wernick D.G."/>
            <person name="Choi K.Y."/>
            <person name="Tat C.A."/>
            <person name="Lafontaine Rivera J.G."/>
            <person name="Liao J.C."/>
        </authorList>
    </citation>
    <scope>NUCLEOTIDE SEQUENCE [LARGE SCALE GENOMIC DNA]</scope>
    <source>
        <strain evidence="2 3">DSM 21297</strain>
    </source>
</reference>
<dbReference type="EMBL" id="ATAE01000009">
    <property type="protein sequence ID" value="ERN54048.1"/>
    <property type="molecule type" value="Genomic_DNA"/>
</dbReference>
<comment type="caution">
    <text evidence="2">The sequence shown here is derived from an EMBL/GenBank/DDBJ whole genome shotgun (WGS) entry which is preliminary data.</text>
</comment>
<proteinExistence type="predicted"/>
<keyword evidence="1" id="KW-1133">Transmembrane helix</keyword>
<name>U6SR09_9BACI</name>
<evidence type="ECO:0000256" key="1">
    <source>
        <dbReference type="SAM" id="Phobius"/>
    </source>
</evidence>
<evidence type="ECO:0000313" key="2">
    <source>
        <dbReference type="EMBL" id="ERN54048.1"/>
    </source>
</evidence>
<keyword evidence="1" id="KW-0472">Membrane</keyword>
<keyword evidence="1" id="KW-0812">Transmembrane</keyword>
<evidence type="ECO:0000313" key="3">
    <source>
        <dbReference type="Proteomes" id="UP000017170"/>
    </source>
</evidence>
<accession>U6SR09</accession>